<gene>
    <name evidence="2" type="ORF">SHERM_24590</name>
</gene>
<reference evidence="2" key="1">
    <citation type="submission" date="2019-12" db="EMBL/GenBank/DDBJ databases">
        <authorList>
            <person name="Scholes J."/>
        </authorList>
    </citation>
    <scope>NUCLEOTIDE SEQUENCE</scope>
</reference>
<name>A0A9N7NC69_STRHE</name>
<accession>A0A9N7NC69</accession>
<evidence type="ECO:0000313" key="2">
    <source>
        <dbReference type="EMBL" id="CAA0828998.1"/>
    </source>
</evidence>
<keyword evidence="3" id="KW-1185">Reference proteome</keyword>
<dbReference type="EMBL" id="CACSLK010027773">
    <property type="protein sequence ID" value="CAA0828998.1"/>
    <property type="molecule type" value="Genomic_DNA"/>
</dbReference>
<comment type="caution">
    <text evidence="2">The sequence shown here is derived from an EMBL/GenBank/DDBJ whole genome shotgun (WGS) entry which is preliminary data.</text>
</comment>
<organism evidence="2 3">
    <name type="scientific">Striga hermonthica</name>
    <name type="common">Purple witchweed</name>
    <name type="synonym">Buchnera hermonthica</name>
    <dbReference type="NCBI Taxonomy" id="68872"/>
    <lineage>
        <taxon>Eukaryota</taxon>
        <taxon>Viridiplantae</taxon>
        <taxon>Streptophyta</taxon>
        <taxon>Embryophyta</taxon>
        <taxon>Tracheophyta</taxon>
        <taxon>Spermatophyta</taxon>
        <taxon>Magnoliopsida</taxon>
        <taxon>eudicotyledons</taxon>
        <taxon>Gunneridae</taxon>
        <taxon>Pentapetalae</taxon>
        <taxon>asterids</taxon>
        <taxon>lamiids</taxon>
        <taxon>Lamiales</taxon>
        <taxon>Orobanchaceae</taxon>
        <taxon>Buchnereae</taxon>
        <taxon>Striga</taxon>
    </lineage>
</organism>
<feature type="compositionally biased region" description="Basic and acidic residues" evidence="1">
    <location>
        <begin position="53"/>
        <end position="79"/>
    </location>
</feature>
<evidence type="ECO:0000256" key="1">
    <source>
        <dbReference type="SAM" id="MobiDB-lite"/>
    </source>
</evidence>
<feature type="region of interest" description="Disordered" evidence="1">
    <location>
        <begin position="53"/>
        <end position="104"/>
    </location>
</feature>
<dbReference type="AlphaFoldDB" id="A0A9N7NC69"/>
<sequence>MKERVEGLEGQFRAISESMEGRFGSLVEGQTTTNATVARLEQRLEEVLRGFQRQQEKPRLNARERLRQQEQQRAEHHLDEEEEYEQRSQASNVHERPRVEKPRL</sequence>
<dbReference type="Proteomes" id="UP001153555">
    <property type="component" value="Unassembled WGS sequence"/>
</dbReference>
<feature type="non-terminal residue" evidence="2">
    <location>
        <position position="104"/>
    </location>
</feature>
<evidence type="ECO:0000313" key="3">
    <source>
        <dbReference type="Proteomes" id="UP001153555"/>
    </source>
</evidence>
<feature type="compositionally biased region" description="Basic and acidic residues" evidence="1">
    <location>
        <begin position="93"/>
        <end position="104"/>
    </location>
</feature>
<proteinExistence type="predicted"/>
<protein>
    <submittedName>
        <fullName evidence="2">Uncharacterized protein</fullName>
    </submittedName>
</protein>